<dbReference type="AlphaFoldDB" id="A0A9X3NC30"/>
<evidence type="ECO:0000256" key="1">
    <source>
        <dbReference type="SAM" id="SignalP"/>
    </source>
</evidence>
<gene>
    <name evidence="2" type="ORF">OJ997_18575</name>
</gene>
<accession>A0A9X3NC30</accession>
<dbReference type="EMBL" id="JAPDDP010000034">
    <property type="protein sequence ID" value="MDA0182319.1"/>
    <property type="molecule type" value="Genomic_DNA"/>
</dbReference>
<evidence type="ECO:0000313" key="3">
    <source>
        <dbReference type="Proteomes" id="UP001147653"/>
    </source>
</evidence>
<organism evidence="2 3">
    <name type="scientific">Solirubrobacter phytolaccae</name>
    <dbReference type="NCBI Taxonomy" id="1404360"/>
    <lineage>
        <taxon>Bacteria</taxon>
        <taxon>Bacillati</taxon>
        <taxon>Actinomycetota</taxon>
        <taxon>Thermoleophilia</taxon>
        <taxon>Solirubrobacterales</taxon>
        <taxon>Solirubrobacteraceae</taxon>
        <taxon>Solirubrobacter</taxon>
    </lineage>
</organism>
<evidence type="ECO:0000313" key="2">
    <source>
        <dbReference type="EMBL" id="MDA0182319.1"/>
    </source>
</evidence>
<feature type="chain" id="PRO_5040838887" description="M6 family metalloprotease domain-containing protein" evidence="1">
    <location>
        <begin position="24"/>
        <end position="834"/>
    </location>
</feature>
<comment type="caution">
    <text evidence="2">The sequence shown here is derived from an EMBL/GenBank/DDBJ whole genome shotgun (WGS) entry which is preliminary data.</text>
</comment>
<evidence type="ECO:0008006" key="4">
    <source>
        <dbReference type="Google" id="ProtNLM"/>
    </source>
</evidence>
<dbReference type="RefSeq" id="WP_270026684.1">
    <property type="nucleotide sequence ID" value="NZ_JAPDDP010000034.1"/>
</dbReference>
<reference evidence="2" key="1">
    <citation type="submission" date="2022-10" db="EMBL/GenBank/DDBJ databases">
        <title>The WGS of Solirubrobacter phytolaccae KCTC 29190.</title>
        <authorList>
            <person name="Jiang Z."/>
        </authorList>
    </citation>
    <scope>NUCLEOTIDE SEQUENCE</scope>
    <source>
        <strain evidence="2">KCTC 29190</strain>
    </source>
</reference>
<sequence>MKVLHAAGIAALLALSAPAVATAADGAPAPIDPQNWSWQDNLGWNDYKPVPGPDYSDPSIQPTVKKWKVALVALDFPDKTFTITKPEGGTVFGTPTSAANNIPRAQVATFYRDWLNTPSAENHFQTMNRYWMEDSFGRYGVQLDAFGPYQLPGRSYQYFMTEFGGTVNGQPANYQHCPDLANFTCNKNFRTDARAAWQADVGAAKIAEYDNIFYLAAGQDESATWQEFGEMKWNTKEEVPDAFGPKAQYGDLTQTNWAFTRYVDWTSWASAASIWPSASGNNSIEGESSGMSTYAHELSHNLGILDNYGNPYGTPQQRGFTGMWDMMSRGTFNGPGGPHTRFLIPPTQGSSLGSQHNIRNKRKLNFVGDADLMNLNRNGLAQSGVAVADVTAREVPHTAGEVAGVQVQLDGTGDNSTPCTSADWRCDGVRQAANGTISGKYNAFTMEVVQQIGSDSFDPGHGVLITKTKTNERDSCGAGVNCWAWIIDSHPEDINHVDFVRPDGTPKLATLGDERQLNDASFNAGLDSGSSYEWTDEKNRLHFYVVDKSTDAQGVLHYKVAVKSLDGAGPQTRGVALTSGAAEQVQAGSWSTCTFTLKNTGAAATIPAGVHPQDSSAFLTSDIYRLSATATGTGWTAKITNALTAAKFGETVKVPVYVTKGAGAAANGTVRLTATSESDPNATQTAVCGLSDGDVGGTVPATLSLSLDAPAVLGPFIPGVGKEYTGTSKATVISTAGDAALSVVDPSTTAPGKLVNGTFSLNQALKAQASSPATGPAGAFAALSGTPLTLASWTGPVSNDTVTIGYSQTILASEPLRTGSYAKTLTFTLSTTTP</sequence>
<keyword evidence="1" id="KW-0732">Signal</keyword>
<protein>
    <recommendedName>
        <fullName evidence="4">M6 family metalloprotease domain-containing protein</fullName>
    </recommendedName>
</protein>
<name>A0A9X3NC30_9ACTN</name>
<keyword evidence="3" id="KW-1185">Reference proteome</keyword>
<feature type="signal peptide" evidence="1">
    <location>
        <begin position="1"/>
        <end position="23"/>
    </location>
</feature>
<dbReference type="Proteomes" id="UP001147653">
    <property type="component" value="Unassembled WGS sequence"/>
</dbReference>
<proteinExistence type="predicted"/>